<dbReference type="AlphaFoldDB" id="A0A1A8Z4V6"/>
<evidence type="ECO:0000313" key="1">
    <source>
        <dbReference type="EMBL" id="SBT38838.1"/>
    </source>
</evidence>
<protein>
    <submittedName>
        <fullName evidence="1">Uncharacterized protein</fullName>
    </submittedName>
</protein>
<evidence type="ECO:0000313" key="3">
    <source>
        <dbReference type="Proteomes" id="UP000078550"/>
    </source>
</evidence>
<keyword evidence="4" id="KW-1185">Reference proteome</keyword>
<gene>
    <name evidence="1" type="ORF">POVWA1_038850</name>
    <name evidence="2" type="ORF">POVWA2_037820</name>
</gene>
<name>A0A1A8Z4V6_PLAOA</name>
<accession>A0A1A8Z4V6</accession>
<dbReference type="Proteomes" id="UP000078555">
    <property type="component" value="Unassembled WGS sequence"/>
</dbReference>
<dbReference type="Proteomes" id="UP000078550">
    <property type="component" value="Unassembled WGS sequence"/>
</dbReference>
<organism evidence="1 4">
    <name type="scientific">Plasmodium ovale wallikeri</name>
    <dbReference type="NCBI Taxonomy" id="864142"/>
    <lineage>
        <taxon>Eukaryota</taxon>
        <taxon>Sar</taxon>
        <taxon>Alveolata</taxon>
        <taxon>Apicomplexa</taxon>
        <taxon>Aconoidasida</taxon>
        <taxon>Haemosporida</taxon>
        <taxon>Plasmodiidae</taxon>
        <taxon>Plasmodium</taxon>
        <taxon>Plasmodium (Plasmodium)</taxon>
    </lineage>
</organism>
<evidence type="ECO:0000313" key="4">
    <source>
        <dbReference type="Proteomes" id="UP000078555"/>
    </source>
</evidence>
<proteinExistence type="predicted"/>
<evidence type="ECO:0000313" key="2">
    <source>
        <dbReference type="EMBL" id="SBT39401.1"/>
    </source>
</evidence>
<sequence>MRNLKRIFMFSQLGRKTSPQYLPGKGEKTETKEEKDDLRSFFINEKIICRKSPTPFLRRKNISVRQVAAKQITERKMYIKMEKNTTEHICPDNWKA</sequence>
<reference evidence="3 4" key="2">
    <citation type="submission" date="2016-05" db="EMBL/GenBank/DDBJ databases">
        <authorList>
            <person name="Naeem Raeece"/>
        </authorList>
    </citation>
    <scope>NUCLEOTIDE SEQUENCE [LARGE SCALE GENOMIC DNA]</scope>
</reference>
<dbReference type="EMBL" id="FLRD01000109">
    <property type="protein sequence ID" value="SBT38838.1"/>
    <property type="molecule type" value="Genomic_DNA"/>
</dbReference>
<reference evidence="1" key="1">
    <citation type="submission" date="2016-05" db="EMBL/GenBank/DDBJ databases">
        <authorList>
            <person name="Lavstsen T."/>
            <person name="Jespersen J.S."/>
        </authorList>
    </citation>
    <scope>NUCLEOTIDE SEQUENCE [LARGE SCALE GENOMIC DNA]</scope>
</reference>
<dbReference type="EMBL" id="FLRE01000144">
    <property type="protein sequence ID" value="SBT39401.1"/>
    <property type="molecule type" value="Genomic_DNA"/>
</dbReference>